<protein>
    <submittedName>
        <fullName evidence="2">39S ribosomal protein l19, mitochondrial</fullName>
    </submittedName>
</protein>
<proteinExistence type="predicted"/>
<feature type="region of interest" description="Disordered" evidence="1">
    <location>
        <begin position="1"/>
        <end position="30"/>
    </location>
</feature>
<keyword evidence="2" id="KW-0689">Ribosomal protein</keyword>
<comment type="caution">
    <text evidence="2">The sequence shown here is derived from an EMBL/GenBank/DDBJ whole genome shotgun (WGS) entry which is preliminary data.</text>
</comment>
<accession>A0AAV4B632</accession>
<evidence type="ECO:0000313" key="2">
    <source>
        <dbReference type="EMBL" id="GFO13829.1"/>
    </source>
</evidence>
<organism evidence="2 3">
    <name type="scientific">Plakobranchus ocellatus</name>
    <dbReference type="NCBI Taxonomy" id="259542"/>
    <lineage>
        <taxon>Eukaryota</taxon>
        <taxon>Metazoa</taxon>
        <taxon>Spiralia</taxon>
        <taxon>Lophotrochozoa</taxon>
        <taxon>Mollusca</taxon>
        <taxon>Gastropoda</taxon>
        <taxon>Heterobranchia</taxon>
        <taxon>Euthyneura</taxon>
        <taxon>Panpulmonata</taxon>
        <taxon>Sacoglossa</taxon>
        <taxon>Placobranchoidea</taxon>
        <taxon>Plakobranchidae</taxon>
        <taxon>Plakobranchus</taxon>
    </lineage>
</organism>
<dbReference type="GO" id="GO:0005840">
    <property type="term" value="C:ribosome"/>
    <property type="evidence" value="ECO:0007669"/>
    <property type="project" value="UniProtKB-KW"/>
</dbReference>
<feature type="compositionally biased region" description="Basic and acidic residues" evidence="1">
    <location>
        <begin position="1"/>
        <end position="16"/>
    </location>
</feature>
<reference evidence="2 3" key="1">
    <citation type="journal article" date="2021" name="Elife">
        <title>Chloroplast acquisition without the gene transfer in kleptoplastic sea slugs, Plakobranchus ocellatus.</title>
        <authorList>
            <person name="Maeda T."/>
            <person name="Takahashi S."/>
            <person name="Yoshida T."/>
            <person name="Shimamura S."/>
            <person name="Takaki Y."/>
            <person name="Nagai Y."/>
            <person name="Toyoda A."/>
            <person name="Suzuki Y."/>
            <person name="Arimoto A."/>
            <person name="Ishii H."/>
            <person name="Satoh N."/>
            <person name="Nishiyama T."/>
            <person name="Hasebe M."/>
            <person name="Maruyama T."/>
            <person name="Minagawa J."/>
            <person name="Obokata J."/>
            <person name="Shigenobu S."/>
        </authorList>
    </citation>
    <scope>NUCLEOTIDE SEQUENCE [LARGE SCALE GENOMIC DNA]</scope>
</reference>
<gene>
    <name evidence="2" type="ORF">PoB_004033400</name>
</gene>
<dbReference type="Proteomes" id="UP000735302">
    <property type="component" value="Unassembled WGS sequence"/>
</dbReference>
<sequence>MGITQTERKGLGSDRTRLKRRLSEKRHSNRRNQALRGLWANLKSRSTIPTGTMDKLINALQRSLTGSEIWHMTPLRISFDKCDTAIYDMPSNVNLMRRGITGESKMIPHAHCVNRLHNTSTVCACKAALPEQIKRASKPITTTSYSIYFCYS</sequence>
<dbReference type="EMBL" id="BLXT01004508">
    <property type="protein sequence ID" value="GFO13829.1"/>
    <property type="molecule type" value="Genomic_DNA"/>
</dbReference>
<evidence type="ECO:0000313" key="3">
    <source>
        <dbReference type="Proteomes" id="UP000735302"/>
    </source>
</evidence>
<feature type="compositionally biased region" description="Basic residues" evidence="1">
    <location>
        <begin position="17"/>
        <end position="30"/>
    </location>
</feature>
<evidence type="ECO:0000256" key="1">
    <source>
        <dbReference type="SAM" id="MobiDB-lite"/>
    </source>
</evidence>
<keyword evidence="2" id="KW-0687">Ribonucleoprotein</keyword>
<keyword evidence="3" id="KW-1185">Reference proteome</keyword>
<dbReference type="AlphaFoldDB" id="A0AAV4B632"/>
<name>A0AAV4B632_9GAST</name>